<dbReference type="EnsemblPlants" id="KEH19048">
    <property type="protein sequence ID" value="KEH19048"/>
    <property type="gene ID" value="MTR_8g036175"/>
</dbReference>
<protein>
    <submittedName>
        <fullName evidence="1 2">Uncharacterized protein</fullName>
    </submittedName>
</protein>
<dbReference type="HOGENOM" id="CLU_1899331_0_0_1"/>
<reference evidence="2" key="3">
    <citation type="submission" date="2015-04" db="UniProtKB">
        <authorList>
            <consortium name="EnsemblPlants"/>
        </authorList>
    </citation>
    <scope>IDENTIFICATION</scope>
    <source>
        <strain evidence="2">cv. Jemalong A17</strain>
    </source>
</reference>
<evidence type="ECO:0000313" key="1">
    <source>
        <dbReference type="EMBL" id="KEH19048.1"/>
    </source>
</evidence>
<reference evidence="1 3" key="1">
    <citation type="journal article" date="2011" name="Nature">
        <title>The Medicago genome provides insight into the evolution of rhizobial symbioses.</title>
        <authorList>
            <person name="Young N.D."/>
            <person name="Debelle F."/>
            <person name="Oldroyd G.E."/>
            <person name="Geurts R."/>
            <person name="Cannon S.B."/>
            <person name="Udvardi M.K."/>
            <person name="Benedito V.A."/>
            <person name="Mayer K.F."/>
            <person name="Gouzy J."/>
            <person name="Schoof H."/>
            <person name="Van de Peer Y."/>
            <person name="Proost S."/>
            <person name="Cook D.R."/>
            <person name="Meyers B.C."/>
            <person name="Spannagl M."/>
            <person name="Cheung F."/>
            <person name="De Mita S."/>
            <person name="Krishnakumar V."/>
            <person name="Gundlach H."/>
            <person name="Zhou S."/>
            <person name="Mudge J."/>
            <person name="Bharti A.K."/>
            <person name="Murray J.D."/>
            <person name="Naoumkina M.A."/>
            <person name="Rosen B."/>
            <person name="Silverstein K.A."/>
            <person name="Tang H."/>
            <person name="Rombauts S."/>
            <person name="Zhao P.X."/>
            <person name="Zhou P."/>
            <person name="Barbe V."/>
            <person name="Bardou P."/>
            <person name="Bechner M."/>
            <person name="Bellec A."/>
            <person name="Berger A."/>
            <person name="Berges H."/>
            <person name="Bidwell S."/>
            <person name="Bisseling T."/>
            <person name="Choisne N."/>
            <person name="Couloux A."/>
            <person name="Denny R."/>
            <person name="Deshpande S."/>
            <person name="Dai X."/>
            <person name="Doyle J.J."/>
            <person name="Dudez A.M."/>
            <person name="Farmer A.D."/>
            <person name="Fouteau S."/>
            <person name="Franken C."/>
            <person name="Gibelin C."/>
            <person name="Gish J."/>
            <person name="Goldstein S."/>
            <person name="Gonzalez A.J."/>
            <person name="Green P.J."/>
            <person name="Hallab A."/>
            <person name="Hartog M."/>
            <person name="Hua A."/>
            <person name="Humphray S.J."/>
            <person name="Jeong D.H."/>
            <person name="Jing Y."/>
            <person name="Jocker A."/>
            <person name="Kenton S.M."/>
            <person name="Kim D.J."/>
            <person name="Klee K."/>
            <person name="Lai H."/>
            <person name="Lang C."/>
            <person name="Lin S."/>
            <person name="Macmil S.L."/>
            <person name="Magdelenat G."/>
            <person name="Matthews L."/>
            <person name="McCorrison J."/>
            <person name="Monaghan E.L."/>
            <person name="Mun J.H."/>
            <person name="Najar F.Z."/>
            <person name="Nicholson C."/>
            <person name="Noirot C."/>
            <person name="O'Bleness M."/>
            <person name="Paule C.R."/>
            <person name="Poulain J."/>
            <person name="Prion F."/>
            <person name="Qin B."/>
            <person name="Qu C."/>
            <person name="Retzel E.F."/>
            <person name="Riddle C."/>
            <person name="Sallet E."/>
            <person name="Samain S."/>
            <person name="Samson N."/>
            <person name="Sanders I."/>
            <person name="Saurat O."/>
            <person name="Scarpelli C."/>
            <person name="Schiex T."/>
            <person name="Segurens B."/>
            <person name="Severin A.J."/>
            <person name="Sherrier D.J."/>
            <person name="Shi R."/>
            <person name="Sims S."/>
            <person name="Singer S.R."/>
            <person name="Sinharoy S."/>
            <person name="Sterck L."/>
            <person name="Viollet A."/>
            <person name="Wang B.B."/>
            <person name="Wang K."/>
            <person name="Wang M."/>
            <person name="Wang X."/>
            <person name="Warfsmann J."/>
            <person name="Weissenbach J."/>
            <person name="White D.D."/>
            <person name="White J.D."/>
            <person name="Wiley G.B."/>
            <person name="Wincker P."/>
            <person name="Xing Y."/>
            <person name="Yang L."/>
            <person name="Yao Z."/>
            <person name="Ying F."/>
            <person name="Zhai J."/>
            <person name="Zhou L."/>
            <person name="Zuber A."/>
            <person name="Denarie J."/>
            <person name="Dixon R.A."/>
            <person name="May G.D."/>
            <person name="Schwartz D.C."/>
            <person name="Rogers J."/>
            <person name="Quetier F."/>
            <person name="Town C.D."/>
            <person name="Roe B.A."/>
        </authorList>
    </citation>
    <scope>NUCLEOTIDE SEQUENCE [LARGE SCALE GENOMIC DNA]</scope>
    <source>
        <strain evidence="1">A17</strain>
        <strain evidence="2 3">cv. Jemalong A17</strain>
    </source>
</reference>
<reference evidence="1 3" key="2">
    <citation type="journal article" date="2014" name="BMC Genomics">
        <title>An improved genome release (version Mt4.0) for the model legume Medicago truncatula.</title>
        <authorList>
            <person name="Tang H."/>
            <person name="Krishnakumar V."/>
            <person name="Bidwell S."/>
            <person name="Rosen B."/>
            <person name="Chan A."/>
            <person name="Zhou S."/>
            <person name="Gentzbittel L."/>
            <person name="Childs K.L."/>
            <person name="Yandell M."/>
            <person name="Gundlach H."/>
            <person name="Mayer K.F."/>
            <person name="Schwartz D.C."/>
            <person name="Town C.D."/>
        </authorList>
    </citation>
    <scope>GENOME REANNOTATION</scope>
    <source>
        <strain evidence="1">A17</strain>
        <strain evidence="2 3">cv. Jemalong A17</strain>
    </source>
</reference>
<evidence type="ECO:0000313" key="3">
    <source>
        <dbReference type="Proteomes" id="UP000002051"/>
    </source>
</evidence>
<gene>
    <name evidence="1" type="ordered locus">MTR_8g036175</name>
</gene>
<evidence type="ECO:0000313" key="2">
    <source>
        <dbReference type="EnsemblPlants" id="KEH19048"/>
    </source>
</evidence>
<proteinExistence type="predicted"/>
<sequence>MTKDYLIWVFEKIELLPSPYDEEDEILFIPRWTDTSLEDCSTSIPGLNLPDEESLIVYDAPESNIDIEDDLDSSDSTYDMIKKNVVEYVLNNDDNDDHDDNDDDDYHNFLIMVLLVQHGDDDGYVGDDEVDDFY</sequence>
<dbReference type="EMBL" id="CM001224">
    <property type="protein sequence ID" value="KEH19048.1"/>
    <property type="molecule type" value="Genomic_DNA"/>
</dbReference>
<organism evidence="1 3">
    <name type="scientific">Medicago truncatula</name>
    <name type="common">Barrel medic</name>
    <name type="synonym">Medicago tribuloides</name>
    <dbReference type="NCBI Taxonomy" id="3880"/>
    <lineage>
        <taxon>Eukaryota</taxon>
        <taxon>Viridiplantae</taxon>
        <taxon>Streptophyta</taxon>
        <taxon>Embryophyta</taxon>
        <taxon>Tracheophyta</taxon>
        <taxon>Spermatophyta</taxon>
        <taxon>Magnoliopsida</taxon>
        <taxon>eudicotyledons</taxon>
        <taxon>Gunneridae</taxon>
        <taxon>Pentapetalae</taxon>
        <taxon>rosids</taxon>
        <taxon>fabids</taxon>
        <taxon>Fabales</taxon>
        <taxon>Fabaceae</taxon>
        <taxon>Papilionoideae</taxon>
        <taxon>50 kb inversion clade</taxon>
        <taxon>NPAAA clade</taxon>
        <taxon>Hologalegina</taxon>
        <taxon>IRL clade</taxon>
        <taxon>Trifolieae</taxon>
        <taxon>Medicago</taxon>
    </lineage>
</organism>
<name>A0A072TQC7_MEDTR</name>
<keyword evidence="3" id="KW-1185">Reference proteome</keyword>
<accession>A0A072TQC7</accession>
<dbReference type="Proteomes" id="UP000002051">
    <property type="component" value="Chromosome 8"/>
</dbReference>
<dbReference type="AlphaFoldDB" id="A0A072TQC7"/>